<keyword evidence="3" id="KW-1185">Reference proteome</keyword>
<dbReference type="OrthoDB" id="7736976at2759"/>
<evidence type="ECO:0000313" key="3">
    <source>
        <dbReference type="Proteomes" id="UP000515160"/>
    </source>
</evidence>
<dbReference type="InterPro" id="IPR031732">
    <property type="entry name" value="DUF4729"/>
</dbReference>
<protein>
    <submittedName>
        <fullName evidence="4">Uncharacterized protein LOC117568265</fullName>
    </submittedName>
</protein>
<name>A0A6P8WQH0_DROAB</name>
<evidence type="ECO:0000313" key="4">
    <source>
        <dbReference type="RefSeq" id="XP_034104644.1"/>
    </source>
</evidence>
<accession>A0A6P8WQH0</accession>
<sequence length="328" mass="37901">MPKVEVINKQIWEMEMKMEKKLQEIKDNEVKEEERRKAITHICRVPGYCPVGRCTEIVFPSNLMMHMLHKHSRNASITTSEVFEHKPCVVCFDPTGYEYGENQCVASLMYAGVKDQLDTLPGISYLSLPNTALIHDHHKFDNHLPIMMIGCRCSWYCQLKDKKLERELVALNAKNSGIYVFWLVAPKTTRKLYYTLTVYDRHYLNSRSVIRTVRDYTNFQNPSDFLPNEDDYLVLRNSEVDEFLNIKTKKKSKKPPNRGIPMEIIVYENPSTTPIKHSSQKELKDAAEQVGVQYIKDTCCDHAKQTGKSSLKRNPCRTSAKTNSNLSA</sequence>
<dbReference type="GeneID" id="117568265"/>
<reference evidence="4" key="1">
    <citation type="submission" date="2025-08" db="UniProtKB">
        <authorList>
            <consortium name="RefSeq"/>
        </authorList>
    </citation>
    <scope>IDENTIFICATION</scope>
    <source>
        <strain evidence="4">15112-1751.03</strain>
        <tissue evidence="4">Whole Adult</tissue>
    </source>
</reference>
<organism evidence="3 4">
    <name type="scientific">Drosophila albomicans</name>
    <name type="common">Fruit fly</name>
    <dbReference type="NCBI Taxonomy" id="7291"/>
    <lineage>
        <taxon>Eukaryota</taxon>
        <taxon>Metazoa</taxon>
        <taxon>Ecdysozoa</taxon>
        <taxon>Arthropoda</taxon>
        <taxon>Hexapoda</taxon>
        <taxon>Insecta</taxon>
        <taxon>Pterygota</taxon>
        <taxon>Neoptera</taxon>
        <taxon>Endopterygota</taxon>
        <taxon>Diptera</taxon>
        <taxon>Brachycera</taxon>
        <taxon>Muscomorpha</taxon>
        <taxon>Ephydroidea</taxon>
        <taxon>Drosophilidae</taxon>
        <taxon>Drosophila</taxon>
    </lineage>
</organism>
<gene>
    <name evidence="4" type="primary">LOC117568265</name>
</gene>
<dbReference type="RefSeq" id="XP_034104644.1">
    <property type="nucleotide sequence ID" value="XM_034248753.2"/>
</dbReference>
<feature type="domain" description="DUF4729" evidence="2">
    <location>
        <begin position="49"/>
        <end position="245"/>
    </location>
</feature>
<dbReference type="AlphaFoldDB" id="A0A6P8WQH0"/>
<feature type="region of interest" description="Disordered" evidence="1">
    <location>
        <begin position="304"/>
        <end position="328"/>
    </location>
</feature>
<dbReference type="Proteomes" id="UP000515160">
    <property type="component" value="Chromosome 3"/>
</dbReference>
<evidence type="ECO:0000256" key="1">
    <source>
        <dbReference type="SAM" id="MobiDB-lite"/>
    </source>
</evidence>
<feature type="compositionally biased region" description="Polar residues" evidence="1">
    <location>
        <begin position="316"/>
        <end position="328"/>
    </location>
</feature>
<evidence type="ECO:0000259" key="2">
    <source>
        <dbReference type="Pfam" id="PF15866"/>
    </source>
</evidence>
<proteinExistence type="predicted"/>
<dbReference type="Pfam" id="PF15866">
    <property type="entry name" value="DUF4729"/>
    <property type="match status" value="1"/>
</dbReference>